<dbReference type="EMBL" id="JRKI01000062">
    <property type="protein sequence ID" value="KIZ13764.1"/>
    <property type="molecule type" value="Genomic_DNA"/>
</dbReference>
<dbReference type="InterPro" id="IPR029039">
    <property type="entry name" value="Flavoprotein-like_sf"/>
</dbReference>
<dbReference type="InterPro" id="IPR005025">
    <property type="entry name" value="FMN_Rdtase-like_dom"/>
</dbReference>
<protein>
    <submittedName>
        <fullName evidence="2">NADPH-dependent FMN reductase</fullName>
    </submittedName>
</protein>
<dbReference type="GO" id="GO:0016491">
    <property type="term" value="F:oxidoreductase activity"/>
    <property type="evidence" value="ECO:0007669"/>
    <property type="project" value="InterPro"/>
</dbReference>
<feature type="domain" description="NADPH-dependent FMN reductase-like" evidence="1">
    <location>
        <begin position="14"/>
        <end position="146"/>
    </location>
</feature>
<keyword evidence="3" id="KW-1185">Reference proteome</keyword>
<sequence length="194" mass="21612">MSEHRSPSEQRHTLAVIVGSTREGRFAPVIANWFTRHAETHPHLDVDVIDLDAIRPYTLRPGTEAYESFAKRVDQADAFVVITPEYNHSFPAPLKHAIDLLHSQWQAKPVGFVSYGGISGGLRAVEQLRLVFAELHATTVRETVSFALPGNPFDDRGELRDPAPAAKAADALLRQLTWWALALREARLTRPYGA</sequence>
<reference evidence="2 3" key="1">
    <citation type="submission" date="2014-09" db="EMBL/GenBank/DDBJ databases">
        <title>Draft genome sequence of Streptomyces natalensis ATCC 27448, producer of the antifungal pimaricin.</title>
        <authorList>
            <person name="Mendes M.V."/>
            <person name="Beites T."/>
            <person name="Pires S."/>
            <person name="Santos C.L."/>
            <person name="Moradas-Ferreira P."/>
        </authorList>
    </citation>
    <scope>NUCLEOTIDE SEQUENCE [LARGE SCALE GENOMIC DNA]</scope>
    <source>
        <strain evidence="2 3">ATCC 27448</strain>
    </source>
</reference>
<evidence type="ECO:0000259" key="1">
    <source>
        <dbReference type="Pfam" id="PF03358"/>
    </source>
</evidence>
<dbReference type="InterPro" id="IPR050712">
    <property type="entry name" value="NAD(P)H-dep_reductase"/>
</dbReference>
<dbReference type="PANTHER" id="PTHR30543">
    <property type="entry name" value="CHROMATE REDUCTASE"/>
    <property type="match status" value="1"/>
</dbReference>
<name>A0A0D7CBZ9_9ACTN</name>
<gene>
    <name evidence="2" type="ORF">SNA_37845</name>
</gene>
<dbReference type="SUPFAM" id="SSF52218">
    <property type="entry name" value="Flavoproteins"/>
    <property type="match status" value="1"/>
</dbReference>
<accession>A0A0D7CBZ9</accession>
<dbReference type="GO" id="GO:0005829">
    <property type="term" value="C:cytosol"/>
    <property type="evidence" value="ECO:0007669"/>
    <property type="project" value="TreeGrafter"/>
</dbReference>
<organism evidence="2 3">
    <name type="scientific">Streptomyces natalensis ATCC 27448</name>
    <dbReference type="NCBI Taxonomy" id="1240678"/>
    <lineage>
        <taxon>Bacteria</taxon>
        <taxon>Bacillati</taxon>
        <taxon>Actinomycetota</taxon>
        <taxon>Actinomycetes</taxon>
        <taxon>Kitasatosporales</taxon>
        <taxon>Streptomycetaceae</taxon>
        <taxon>Streptomyces</taxon>
    </lineage>
</organism>
<evidence type="ECO:0000313" key="2">
    <source>
        <dbReference type="EMBL" id="KIZ13764.1"/>
    </source>
</evidence>
<comment type="caution">
    <text evidence="2">The sequence shown here is derived from an EMBL/GenBank/DDBJ whole genome shotgun (WGS) entry which is preliminary data.</text>
</comment>
<dbReference type="Gene3D" id="3.40.50.360">
    <property type="match status" value="1"/>
</dbReference>
<dbReference type="Proteomes" id="UP000032458">
    <property type="component" value="Unassembled WGS sequence"/>
</dbReference>
<dbReference type="RefSeq" id="WP_044368609.1">
    <property type="nucleotide sequence ID" value="NZ_JRKI01000062.1"/>
</dbReference>
<dbReference type="PANTHER" id="PTHR30543:SF21">
    <property type="entry name" value="NAD(P)H-DEPENDENT FMN REDUCTASE LOT6"/>
    <property type="match status" value="1"/>
</dbReference>
<dbReference type="PATRIC" id="fig|1240678.4.peg.8063"/>
<dbReference type="AlphaFoldDB" id="A0A0D7CBZ9"/>
<proteinExistence type="predicted"/>
<dbReference type="GO" id="GO:0010181">
    <property type="term" value="F:FMN binding"/>
    <property type="evidence" value="ECO:0007669"/>
    <property type="project" value="TreeGrafter"/>
</dbReference>
<dbReference type="Pfam" id="PF03358">
    <property type="entry name" value="FMN_red"/>
    <property type="match status" value="1"/>
</dbReference>
<evidence type="ECO:0000313" key="3">
    <source>
        <dbReference type="Proteomes" id="UP000032458"/>
    </source>
</evidence>